<dbReference type="EMBL" id="JAXIOK010000017">
    <property type="protein sequence ID" value="KAK4750581.1"/>
    <property type="molecule type" value="Genomic_DNA"/>
</dbReference>
<evidence type="ECO:0000313" key="2">
    <source>
        <dbReference type="EMBL" id="KAK4750581.1"/>
    </source>
</evidence>
<dbReference type="AlphaFoldDB" id="A0AAN7JN57"/>
<comment type="caution">
    <text evidence="2">The sequence shown here is derived from an EMBL/GenBank/DDBJ whole genome shotgun (WGS) entry which is preliminary data.</text>
</comment>
<proteinExistence type="predicted"/>
<keyword evidence="1" id="KW-0472">Membrane</keyword>
<feature type="transmembrane region" description="Helical" evidence="1">
    <location>
        <begin position="118"/>
        <end position="138"/>
    </location>
</feature>
<name>A0AAN7JN57_9MYRT</name>
<keyword evidence="1" id="KW-0812">Transmembrane</keyword>
<keyword evidence="1" id="KW-1133">Transmembrane helix</keyword>
<protein>
    <submittedName>
        <fullName evidence="2">Uncharacterized protein</fullName>
    </submittedName>
</protein>
<organism evidence="2 3">
    <name type="scientific">Trapa incisa</name>
    <dbReference type="NCBI Taxonomy" id="236973"/>
    <lineage>
        <taxon>Eukaryota</taxon>
        <taxon>Viridiplantae</taxon>
        <taxon>Streptophyta</taxon>
        <taxon>Embryophyta</taxon>
        <taxon>Tracheophyta</taxon>
        <taxon>Spermatophyta</taxon>
        <taxon>Magnoliopsida</taxon>
        <taxon>eudicotyledons</taxon>
        <taxon>Gunneridae</taxon>
        <taxon>Pentapetalae</taxon>
        <taxon>rosids</taxon>
        <taxon>malvids</taxon>
        <taxon>Myrtales</taxon>
        <taxon>Lythraceae</taxon>
        <taxon>Trapa</taxon>
    </lineage>
</organism>
<dbReference type="PANTHER" id="PTHR33287">
    <property type="entry name" value="OS03G0453550 PROTEIN"/>
    <property type="match status" value="1"/>
</dbReference>
<dbReference type="Proteomes" id="UP001345219">
    <property type="component" value="Chromosome 4"/>
</dbReference>
<dbReference type="PANTHER" id="PTHR33287:SF3">
    <property type="entry name" value="OS03G0453550 PROTEIN"/>
    <property type="match status" value="1"/>
</dbReference>
<accession>A0AAN7JN57</accession>
<evidence type="ECO:0000313" key="3">
    <source>
        <dbReference type="Proteomes" id="UP001345219"/>
    </source>
</evidence>
<evidence type="ECO:0000256" key="1">
    <source>
        <dbReference type="SAM" id="Phobius"/>
    </source>
</evidence>
<reference evidence="2 3" key="1">
    <citation type="journal article" date="2023" name="Hortic Res">
        <title>Pangenome of water caltrop reveals structural variations and asymmetric subgenome divergence after allopolyploidization.</title>
        <authorList>
            <person name="Zhang X."/>
            <person name="Chen Y."/>
            <person name="Wang L."/>
            <person name="Yuan Y."/>
            <person name="Fang M."/>
            <person name="Shi L."/>
            <person name="Lu R."/>
            <person name="Comes H.P."/>
            <person name="Ma Y."/>
            <person name="Chen Y."/>
            <person name="Huang G."/>
            <person name="Zhou Y."/>
            <person name="Zheng Z."/>
            <person name="Qiu Y."/>
        </authorList>
    </citation>
    <scope>NUCLEOTIDE SEQUENCE [LARGE SCALE GENOMIC DNA]</scope>
    <source>
        <tissue evidence="2">Roots</tissue>
    </source>
</reference>
<sequence>MADFVDMGKESAHVVQIPGDADNEKKLSLVMDPIAAIQHHPLMEISESPGHLLLLKLWQREENLFARRAALRETRMDSIKREIFELCCSFFVFHFLFLILLFVSSVDIVGRDLNCRDWWVPTVLSVSTSLVIVGLVQAKVWRYWRVERQLQREKGDNRALSRCIQELRMKGSSFDLSKEPAIAKRMKSSSVEIKWKPLTWCKQNTVTIGLLCFTGFISPASKLVLCGL</sequence>
<feature type="transmembrane region" description="Helical" evidence="1">
    <location>
        <begin position="83"/>
        <end position="106"/>
    </location>
</feature>
<keyword evidence="3" id="KW-1185">Reference proteome</keyword>
<gene>
    <name evidence="2" type="ORF">SAY87_004063</name>
</gene>